<dbReference type="RefSeq" id="WP_013706532.1">
    <property type="nucleotide sequence ID" value="NC_015388.1"/>
</dbReference>
<evidence type="ECO:0000313" key="3">
    <source>
        <dbReference type="EMBL" id="AEB09422.1"/>
    </source>
</evidence>
<dbReference type="InterPro" id="IPR049159">
    <property type="entry name" value="PF0610-like_wHTH_N"/>
</dbReference>
<sequence>MEPEKQLTPRQAIKALLQKQDYSIRELSQIMSLSEKEVLDNLEHIAQAPGPDYHFVIIPAVCRHCGFVFKKRERLRTPSRCPRCRQESISRPRFLLSLRA</sequence>
<name>F2NHT7_DESAR</name>
<dbReference type="HOGENOM" id="CLU_162441_0_0_7"/>
<organism evidence="3 4">
    <name type="scientific">Desulfobacca acetoxidans (strain ATCC 700848 / DSM 11109 / ASRB2)</name>
    <dbReference type="NCBI Taxonomy" id="880072"/>
    <lineage>
        <taxon>Bacteria</taxon>
        <taxon>Pseudomonadati</taxon>
        <taxon>Thermodesulfobacteriota</taxon>
        <taxon>Desulfobaccia</taxon>
        <taxon>Desulfobaccales</taxon>
        <taxon>Desulfobaccaceae</taxon>
        <taxon>Desulfobacca</taxon>
    </lineage>
</organism>
<evidence type="ECO:0000259" key="1">
    <source>
        <dbReference type="Pfam" id="PF21476"/>
    </source>
</evidence>
<dbReference type="InterPro" id="IPR036390">
    <property type="entry name" value="WH_DNA-bd_sf"/>
</dbReference>
<proteinExistence type="predicted"/>
<dbReference type="PANTHER" id="PTHR40663">
    <property type="match status" value="1"/>
</dbReference>
<feature type="domain" description="PF0610-like winged HTH N-terminal" evidence="1">
    <location>
        <begin position="8"/>
        <end position="47"/>
    </location>
</feature>
<dbReference type="Pfam" id="PF21476">
    <property type="entry name" value="PF0610-like_N"/>
    <property type="match status" value="1"/>
</dbReference>
<dbReference type="AlphaFoldDB" id="F2NHT7"/>
<dbReference type="KEGG" id="dao:Desac_1568"/>
<protein>
    <submittedName>
        <fullName evidence="3">Transcriptional regulator</fullName>
    </submittedName>
</protein>
<dbReference type="Proteomes" id="UP000000483">
    <property type="component" value="Chromosome"/>
</dbReference>
<reference evidence="4" key="2">
    <citation type="submission" date="2011-03" db="EMBL/GenBank/DDBJ databases">
        <title>The complete genome of Desulfobacca acetoxidans DSM 11109.</title>
        <authorList>
            <consortium name="US DOE Joint Genome Institute (JGI-PGF)"/>
            <person name="Lucas S."/>
            <person name="Copeland A."/>
            <person name="Lapidus A."/>
            <person name="Bruce D."/>
            <person name="Goodwin L."/>
            <person name="Pitluck S."/>
            <person name="Peters L."/>
            <person name="Kyrpides N."/>
            <person name="Mavromatis K."/>
            <person name="Ivanova N."/>
            <person name="Ovchinnikova G."/>
            <person name="Teshima H."/>
            <person name="Detter J.C."/>
            <person name="Han C."/>
            <person name="Land M."/>
            <person name="Hauser L."/>
            <person name="Markowitz V."/>
            <person name="Cheng J.-F."/>
            <person name="Hugenholtz P."/>
            <person name="Woyke T."/>
            <person name="Wu D."/>
            <person name="Spring S."/>
            <person name="Schueler E."/>
            <person name="Brambilla E."/>
            <person name="Klenk H.-P."/>
            <person name="Eisen J.A."/>
        </authorList>
    </citation>
    <scope>NUCLEOTIDE SEQUENCE [LARGE SCALE GENOMIC DNA]</scope>
    <source>
        <strain evidence="4">ATCC 700848 / DSM 11109 / ASRB2</strain>
    </source>
</reference>
<keyword evidence="4" id="KW-1185">Reference proteome</keyword>
<reference evidence="3 4" key="1">
    <citation type="journal article" date="2011" name="Stand. Genomic Sci.">
        <title>Complete genome sequence of the acetate-degrading sulfate reducer Desulfobacca acetoxidans type strain (ASRB2).</title>
        <authorList>
            <person name="Goker M."/>
            <person name="Teshima H."/>
            <person name="Lapidus A."/>
            <person name="Nolan M."/>
            <person name="Lucas S."/>
            <person name="Hammon N."/>
            <person name="Deshpande S."/>
            <person name="Cheng J.F."/>
            <person name="Tapia R."/>
            <person name="Han C."/>
            <person name="Goodwin L."/>
            <person name="Pitluck S."/>
            <person name="Huntemann M."/>
            <person name="Liolios K."/>
            <person name="Ivanova N."/>
            <person name="Pagani I."/>
            <person name="Mavromatis K."/>
            <person name="Ovchinikova G."/>
            <person name="Pati A."/>
            <person name="Chen A."/>
            <person name="Palaniappan K."/>
            <person name="Land M."/>
            <person name="Hauser L."/>
            <person name="Brambilla E.M."/>
            <person name="Rohde M."/>
            <person name="Spring S."/>
            <person name="Detter J.C."/>
            <person name="Woyke T."/>
            <person name="Bristow J."/>
            <person name="Eisen J.A."/>
            <person name="Markowitz V."/>
            <person name="Hugenholtz P."/>
            <person name="Kyrpides N.C."/>
            <person name="Klenk H.P."/>
        </authorList>
    </citation>
    <scope>NUCLEOTIDE SEQUENCE [LARGE SCALE GENOMIC DNA]</scope>
    <source>
        <strain evidence="4">ATCC 700848 / DSM 11109 / ASRB2</strain>
    </source>
</reference>
<evidence type="ECO:0000259" key="2">
    <source>
        <dbReference type="Pfam" id="PF23470"/>
    </source>
</evidence>
<dbReference type="InterPro" id="IPR038767">
    <property type="entry name" value="PF0610-like"/>
</dbReference>
<evidence type="ECO:0000313" key="4">
    <source>
        <dbReference type="Proteomes" id="UP000000483"/>
    </source>
</evidence>
<dbReference type="SUPFAM" id="SSF46785">
    <property type="entry name" value="Winged helix' DNA-binding domain"/>
    <property type="match status" value="1"/>
</dbReference>
<dbReference type="STRING" id="880072.Desac_1568"/>
<feature type="domain" description="PF0610-like rubredoxin-like zinc beta-ribbon C-terminal" evidence="2">
    <location>
        <begin position="59"/>
        <end position="96"/>
    </location>
</feature>
<dbReference type="Pfam" id="PF23470">
    <property type="entry name" value="Zn_ribbon_PF0610"/>
    <property type="match status" value="1"/>
</dbReference>
<gene>
    <name evidence="3" type="ordered locus">Desac_1568</name>
</gene>
<dbReference type="InterPro" id="IPR057022">
    <property type="entry name" value="PF0610-like_Zn_ribbon_C"/>
</dbReference>
<dbReference type="OrthoDB" id="9800355at2"/>
<dbReference type="EMBL" id="CP002629">
    <property type="protein sequence ID" value="AEB09422.1"/>
    <property type="molecule type" value="Genomic_DNA"/>
</dbReference>
<dbReference type="eggNOG" id="COG3357">
    <property type="taxonomic scope" value="Bacteria"/>
</dbReference>
<accession>F2NHT7</accession>
<dbReference type="PANTHER" id="PTHR40663:SF2">
    <property type="entry name" value="TRANSCRIPTIONAL REGULATOR"/>
    <property type="match status" value="1"/>
</dbReference>